<dbReference type="PANTHER" id="PTHR24394:SF44">
    <property type="entry name" value="ZINC FINGER PROTEIN 271-LIKE"/>
    <property type="match status" value="1"/>
</dbReference>
<name>A0A9N9X6F0_DIABA</name>
<dbReference type="GO" id="GO:0008270">
    <property type="term" value="F:zinc ion binding"/>
    <property type="evidence" value="ECO:0007669"/>
    <property type="project" value="UniProtKB-KW"/>
</dbReference>
<dbReference type="Proteomes" id="UP001153709">
    <property type="component" value="Chromosome 1"/>
</dbReference>
<dbReference type="PROSITE" id="PS00028">
    <property type="entry name" value="ZINC_FINGER_C2H2_1"/>
    <property type="match status" value="2"/>
</dbReference>
<dbReference type="Pfam" id="PF00096">
    <property type="entry name" value="zf-C2H2"/>
    <property type="match status" value="2"/>
</dbReference>
<evidence type="ECO:0000313" key="9">
    <source>
        <dbReference type="EMBL" id="CAG9826531.1"/>
    </source>
</evidence>
<dbReference type="FunFam" id="3.30.160.60:FF:000912">
    <property type="entry name" value="Zinc finger protein 660"/>
    <property type="match status" value="1"/>
</dbReference>
<dbReference type="GO" id="GO:0000981">
    <property type="term" value="F:DNA-binding transcription factor activity, RNA polymerase II-specific"/>
    <property type="evidence" value="ECO:0007669"/>
    <property type="project" value="TreeGrafter"/>
</dbReference>
<keyword evidence="5" id="KW-0862">Zinc</keyword>
<keyword evidence="6" id="KW-0539">Nucleus</keyword>
<feature type="domain" description="C2H2-type" evidence="8">
    <location>
        <begin position="38"/>
        <end position="65"/>
    </location>
</feature>
<dbReference type="InterPro" id="IPR036236">
    <property type="entry name" value="Znf_C2H2_sf"/>
</dbReference>
<dbReference type="FunFam" id="3.30.160.60:FF:000176">
    <property type="entry name" value="zinc finger protein 70"/>
    <property type="match status" value="1"/>
</dbReference>
<reference evidence="9" key="1">
    <citation type="submission" date="2022-01" db="EMBL/GenBank/DDBJ databases">
        <authorList>
            <person name="King R."/>
        </authorList>
    </citation>
    <scope>NUCLEOTIDE SEQUENCE</scope>
</reference>
<dbReference type="PANTHER" id="PTHR24394">
    <property type="entry name" value="ZINC FINGER PROTEIN"/>
    <property type="match status" value="1"/>
</dbReference>
<evidence type="ECO:0000259" key="8">
    <source>
        <dbReference type="PROSITE" id="PS50157"/>
    </source>
</evidence>
<sequence length="112" mass="13530">MVWLGFLEEENTSETKKTIHLYSCSKEQPMHQTIEEETNCKICFKQFTHKRSLKHHLKIHTGEKPYKCEICFKQFTHKSSWNYHMKIHSGEKPYKCEICCKQFTQKSHLKIH</sequence>
<keyword evidence="10" id="KW-1185">Reference proteome</keyword>
<comment type="subcellular location">
    <subcellularLocation>
        <location evidence="1">Nucleus</location>
    </subcellularLocation>
</comment>
<feature type="domain" description="C2H2-type" evidence="8">
    <location>
        <begin position="94"/>
        <end position="112"/>
    </location>
</feature>
<accession>A0A9N9X6F0</accession>
<dbReference type="SUPFAM" id="SSF57667">
    <property type="entry name" value="beta-beta-alpha zinc fingers"/>
    <property type="match status" value="2"/>
</dbReference>
<evidence type="ECO:0000256" key="5">
    <source>
        <dbReference type="ARBA" id="ARBA00022833"/>
    </source>
</evidence>
<evidence type="ECO:0000256" key="6">
    <source>
        <dbReference type="ARBA" id="ARBA00023242"/>
    </source>
</evidence>
<organism evidence="9 10">
    <name type="scientific">Diabrotica balteata</name>
    <name type="common">Banded cucumber beetle</name>
    <dbReference type="NCBI Taxonomy" id="107213"/>
    <lineage>
        <taxon>Eukaryota</taxon>
        <taxon>Metazoa</taxon>
        <taxon>Ecdysozoa</taxon>
        <taxon>Arthropoda</taxon>
        <taxon>Hexapoda</taxon>
        <taxon>Insecta</taxon>
        <taxon>Pterygota</taxon>
        <taxon>Neoptera</taxon>
        <taxon>Endopterygota</taxon>
        <taxon>Coleoptera</taxon>
        <taxon>Polyphaga</taxon>
        <taxon>Cucujiformia</taxon>
        <taxon>Chrysomeloidea</taxon>
        <taxon>Chrysomelidae</taxon>
        <taxon>Galerucinae</taxon>
        <taxon>Diabroticina</taxon>
        <taxon>Diabroticites</taxon>
        <taxon>Diabrotica</taxon>
    </lineage>
</organism>
<keyword evidence="4 7" id="KW-0863">Zinc-finger</keyword>
<dbReference type="AlphaFoldDB" id="A0A9N9X6F0"/>
<feature type="domain" description="C2H2-type" evidence="8">
    <location>
        <begin position="66"/>
        <end position="93"/>
    </location>
</feature>
<evidence type="ECO:0000256" key="4">
    <source>
        <dbReference type="ARBA" id="ARBA00022771"/>
    </source>
</evidence>
<dbReference type="Gene3D" id="3.30.160.60">
    <property type="entry name" value="Classic Zinc Finger"/>
    <property type="match status" value="3"/>
</dbReference>
<dbReference type="SMART" id="SM00355">
    <property type="entry name" value="ZnF_C2H2"/>
    <property type="match status" value="3"/>
</dbReference>
<dbReference type="PROSITE" id="PS50157">
    <property type="entry name" value="ZINC_FINGER_C2H2_2"/>
    <property type="match status" value="3"/>
</dbReference>
<dbReference type="GO" id="GO:0005634">
    <property type="term" value="C:nucleus"/>
    <property type="evidence" value="ECO:0007669"/>
    <property type="project" value="UniProtKB-SubCell"/>
</dbReference>
<dbReference type="EMBL" id="OU898276">
    <property type="protein sequence ID" value="CAG9826531.1"/>
    <property type="molecule type" value="Genomic_DNA"/>
</dbReference>
<evidence type="ECO:0000256" key="3">
    <source>
        <dbReference type="ARBA" id="ARBA00022737"/>
    </source>
</evidence>
<evidence type="ECO:0000256" key="2">
    <source>
        <dbReference type="ARBA" id="ARBA00022723"/>
    </source>
</evidence>
<gene>
    <name evidence="9" type="ORF">DIABBA_LOCUS638</name>
</gene>
<evidence type="ECO:0000256" key="7">
    <source>
        <dbReference type="PROSITE-ProRule" id="PRU00042"/>
    </source>
</evidence>
<protein>
    <recommendedName>
        <fullName evidence="8">C2H2-type domain-containing protein</fullName>
    </recommendedName>
</protein>
<evidence type="ECO:0000313" key="10">
    <source>
        <dbReference type="Proteomes" id="UP001153709"/>
    </source>
</evidence>
<dbReference type="OrthoDB" id="6735276at2759"/>
<keyword evidence="2" id="KW-0479">Metal-binding</keyword>
<dbReference type="InterPro" id="IPR013087">
    <property type="entry name" value="Znf_C2H2_type"/>
</dbReference>
<keyword evidence="3" id="KW-0677">Repeat</keyword>
<proteinExistence type="predicted"/>
<evidence type="ECO:0000256" key="1">
    <source>
        <dbReference type="ARBA" id="ARBA00004123"/>
    </source>
</evidence>